<organism evidence="1 2">
    <name type="scientific">Pacificimonas flava</name>
    <dbReference type="NCBI Taxonomy" id="1234595"/>
    <lineage>
        <taxon>Bacteria</taxon>
        <taxon>Pseudomonadati</taxon>
        <taxon>Pseudomonadota</taxon>
        <taxon>Alphaproteobacteria</taxon>
        <taxon>Sphingomonadales</taxon>
        <taxon>Sphingosinicellaceae</taxon>
        <taxon>Pacificimonas</taxon>
    </lineage>
</organism>
<sequence length="152" mass="16961">MRRRGTLGPTIEDMPIPRDAQPDCYWTGNMLDMEAVVGAYATLLIVDAYGGDEIEIPRHLQHAGDLIDLVGTQTAKAFIDVYGGSALYIPLAREAIKWAKAEPVLRQVRAAEISITEASRRLRMKRASLSEYLARNGKRHSRRCTPKNPTLL</sequence>
<name>A0A219B469_9SPHN</name>
<dbReference type="RefSeq" id="WP_088711722.1">
    <property type="nucleotide sequence ID" value="NZ_NFZT01000001.1"/>
</dbReference>
<evidence type="ECO:0008006" key="3">
    <source>
        <dbReference type="Google" id="ProtNLM"/>
    </source>
</evidence>
<protein>
    <recommendedName>
        <fullName evidence="3">Mor transcription activator domain-containing protein</fullName>
    </recommendedName>
</protein>
<reference evidence="2" key="1">
    <citation type="submission" date="2017-05" db="EMBL/GenBank/DDBJ databases">
        <authorList>
            <person name="Lin X."/>
        </authorList>
    </citation>
    <scope>NUCLEOTIDE SEQUENCE [LARGE SCALE GENOMIC DNA]</scope>
    <source>
        <strain evidence="2">JLT2012</strain>
    </source>
</reference>
<keyword evidence="2" id="KW-1185">Reference proteome</keyword>
<gene>
    <name evidence="1" type="ORF">B5C34_05325</name>
</gene>
<proteinExistence type="predicted"/>
<dbReference type="OrthoDB" id="7860387at2"/>
<dbReference type="Proteomes" id="UP000198462">
    <property type="component" value="Unassembled WGS sequence"/>
</dbReference>
<dbReference type="AlphaFoldDB" id="A0A219B469"/>
<accession>A0A219B469</accession>
<dbReference type="EMBL" id="NFZT01000001">
    <property type="protein sequence ID" value="OWV32933.1"/>
    <property type="molecule type" value="Genomic_DNA"/>
</dbReference>
<comment type="caution">
    <text evidence="1">The sequence shown here is derived from an EMBL/GenBank/DDBJ whole genome shotgun (WGS) entry which is preliminary data.</text>
</comment>
<evidence type="ECO:0000313" key="2">
    <source>
        <dbReference type="Proteomes" id="UP000198462"/>
    </source>
</evidence>
<evidence type="ECO:0000313" key="1">
    <source>
        <dbReference type="EMBL" id="OWV32933.1"/>
    </source>
</evidence>